<accession>A0A8S5LED8</accession>
<name>A0A8S5LED8_9CAUD</name>
<organism evidence="2">
    <name type="scientific">Podoviridae sp. ct4s49</name>
    <dbReference type="NCBI Taxonomy" id="2823555"/>
    <lineage>
        <taxon>Viruses</taxon>
        <taxon>Duplodnaviria</taxon>
        <taxon>Heunggongvirae</taxon>
        <taxon>Uroviricota</taxon>
        <taxon>Caudoviricetes</taxon>
    </lineage>
</organism>
<dbReference type="InterPro" id="IPR002145">
    <property type="entry name" value="CopG"/>
</dbReference>
<dbReference type="GO" id="GO:0006355">
    <property type="term" value="P:regulation of DNA-templated transcription"/>
    <property type="evidence" value="ECO:0007669"/>
    <property type="project" value="InterPro"/>
</dbReference>
<reference evidence="2" key="1">
    <citation type="journal article" date="2021" name="Proc. Natl. Acad. Sci. U.S.A.">
        <title>A Catalog of Tens of Thousands of Viruses from Human Metagenomes Reveals Hidden Associations with Chronic Diseases.</title>
        <authorList>
            <person name="Tisza M.J."/>
            <person name="Buck C.B."/>
        </authorList>
    </citation>
    <scope>NUCLEOTIDE SEQUENCE</scope>
    <source>
        <strain evidence="2">Ct4s49</strain>
    </source>
</reference>
<protein>
    <submittedName>
        <fullName evidence="2">Omega transcriptional repressor repressor</fullName>
    </submittedName>
</protein>
<evidence type="ECO:0000259" key="1">
    <source>
        <dbReference type="Pfam" id="PF01402"/>
    </source>
</evidence>
<proteinExistence type="predicted"/>
<evidence type="ECO:0000313" key="2">
    <source>
        <dbReference type="EMBL" id="DAD68298.1"/>
    </source>
</evidence>
<dbReference type="EMBL" id="BK014699">
    <property type="protein sequence ID" value="DAD68298.1"/>
    <property type="molecule type" value="Genomic_DNA"/>
</dbReference>
<dbReference type="Pfam" id="PF01402">
    <property type="entry name" value="RHH_1"/>
    <property type="match status" value="1"/>
</dbReference>
<feature type="domain" description="Ribbon-helix-helix protein CopG" evidence="1">
    <location>
        <begin position="28"/>
        <end position="60"/>
    </location>
</feature>
<sequence>MSYSKLSEERKKDIGRNANNYAKEMYRQFTIRLDPGVADKFDSVCKKEGVSRPELIKRLLDIYNGLT</sequence>